<dbReference type="GO" id="GO:0031505">
    <property type="term" value="P:fungal-type cell wall organization"/>
    <property type="evidence" value="ECO:0007669"/>
    <property type="project" value="TreeGrafter"/>
</dbReference>
<dbReference type="Pfam" id="PF06687">
    <property type="entry name" value="SUR7"/>
    <property type="match status" value="1"/>
</dbReference>
<feature type="signal peptide" evidence="2">
    <location>
        <begin position="1"/>
        <end position="28"/>
    </location>
</feature>
<dbReference type="Proteomes" id="UP000777438">
    <property type="component" value="Unassembled WGS sequence"/>
</dbReference>
<dbReference type="InterPro" id="IPR052413">
    <property type="entry name" value="SUR7_domain"/>
</dbReference>
<keyword evidence="1" id="KW-0812">Transmembrane</keyword>
<dbReference type="InterPro" id="IPR009571">
    <property type="entry name" value="SUR7/Rim9-like_fungi"/>
</dbReference>
<proteinExistence type="predicted"/>
<protein>
    <submittedName>
        <fullName evidence="3">Actin cortical patch SUR7/pH-response regulator pali</fullName>
    </submittedName>
</protein>
<keyword evidence="1" id="KW-0472">Membrane</keyword>
<name>A0A9P8VYW8_9HYPO</name>
<feature type="transmembrane region" description="Helical" evidence="1">
    <location>
        <begin position="182"/>
        <end position="209"/>
    </location>
</feature>
<organism evidence="3 4">
    <name type="scientific">Thelonectria olida</name>
    <dbReference type="NCBI Taxonomy" id="1576542"/>
    <lineage>
        <taxon>Eukaryota</taxon>
        <taxon>Fungi</taxon>
        <taxon>Dikarya</taxon>
        <taxon>Ascomycota</taxon>
        <taxon>Pezizomycotina</taxon>
        <taxon>Sordariomycetes</taxon>
        <taxon>Hypocreomycetidae</taxon>
        <taxon>Hypocreales</taxon>
        <taxon>Nectriaceae</taxon>
        <taxon>Thelonectria</taxon>
    </lineage>
</organism>
<dbReference type="EMBL" id="JAGPYM010000019">
    <property type="protein sequence ID" value="KAH6884983.1"/>
    <property type="molecule type" value="Genomic_DNA"/>
</dbReference>
<dbReference type="OrthoDB" id="4159154at2759"/>
<dbReference type="PANTHER" id="PTHR28019:SF7">
    <property type="entry name" value="SUR7 PROTEIN"/>
    <property type="match status" value="1"/>
</dbReference>
<gene>
    <name evidence="3" type="ORF">B0T10DRAFT_409420</name>
</gene>
<sequence>MLSRYSAFLPLVLSLVAFILNIVALSAGHQKGVLEEYAIARVNTSMLGHDLLQTHQSANDNEDDNDSFLNKVTNKWDEAADDTKNSIGDITNDIADKMANALGISEWYSAHITDACRGSFKPNSTAPGATLNVTACTKSPLSRFDLSGMLDSELSASPLGFTLSDLHWPTEINKAIDSLNHALLGLFVLFIFIIGFSILEFLGCVDFLLTKRSNLICINLWVALLGFLCIFISSIIVTAAAHKGVEQINSFGKGIDISANLGSKFLHLIWISTVLMGSTVVYWAVSLRFKKLEK</sequence>
<reference evidence="3 4" key="1">
    <citation type="journal article" date="2021" name="Nat. Commun.">
        <title>Genetic determinants of endophytism in the Arabidopsis root mycobiome.</title>
        <authorList>
            <person name="Mesny F."/>
            <person name="Miyauchi S."/>
            <person name="Thiergart T."/>
            <person name="Pickel B."/>
            <person name="Atanasova L."/>
            <person name="Karlsson M."/>
            <person name="Huettel B."/>
            <person name="Barry K.W."/>
            <person name="Haridas S."/>
            <person name="Chen C."/>
            <person name="Bauer D."/>
            <person name="Andreopoulos W."/>
            <person name="Pangilinan J."/>
            <person name="LaButti K."/>
            <person name="Riley R."/>
            <person name="Lipzen A."/>
            <person name="Clum A."/>
            <person name="Drula E."/>
            <person name="Henrissat B."/>
            <person name="Kohler A."/>
            <person name="Grigoriev I.V."/>
            <person name="Martin F.M."/>
            <person name="Hacquard S."/>
        </authorList>
    </citation>
    <scope>NUCLEOTIDE SEQUENCE [LARGE SCALE GENOMIC DNA]</scope>
    <source>
        <strain evidence="3 4">MPI-CAGE-CH-0241</strain>
    </source>
</reference>
<feature type="transmembrane region" description="Helical" evidence="1">
    <location>
        <begin position="265"/>
        <end position="285"/>
    </location>
</feature>
<dbReference type="GO" id="GO:0005886">
    <property type="term" value="C:plasma membrane"/>
    <property type="evidence" value="ECO:0007669"/>
    <property type="project" value="InterPro"/>
</dbReference>
<dbReference type="PANTHER" id="PTHR28019">
    <property type="entry name" value="CELL MEMBRANE PROTEIN YLR413W-RELATED"/>
    <property type="match status" value="1"/>
</dbReference>
<keyword evidence="1" id="KW-1133">Transmembrane helix</keyword>
<accession>A0A9P8VYW8</accession>
<comment type="caution">
    <text evidence="3">The sequence shown here is derived from an EMBL/GenBank/DDBJ whole genome shotgun (WGS) entry which is preliminary data.</text>
</comment>
<feature type="transmembrane region" description="Helical" evidence="1">
    <location>
        <begin position="221"/>
        <end position="245"/>
    </location>
</feature>
<evidence type="ECO:0000313" key="3">
    <source>
        <dbReference type="EMBL" id="KAH6884983.1"/>
    </source>
</evidence>
<dbReference type="GO" id="GO:0051285">
    <property type="term" value="C:cell cortex of cell tip"/>
    <property type="evidence" value="ECO:0007669"/>
    <property type="project" value="TreeGrafter"/>
</dbReference>
<feature type="chain" id="PRO_5040107805" evidence="2">
    <location>
        <begin position="29"/>
        <end position="294"/>
    </location>
</feature>
<dbReference type="AlphaFoldDB" id="A0A9P8VYW8"/>
<keyword evidence="2" id="KW-0732">Signal</keyword>
<evidence type="ECO:0000313" key="4">
    <source>
        <dbReference type="Proteomes" id="UP000777438"/>
    </source>
</evidence>
<evidence type="ECO:0000256" key="2">
    <source>
        <dbReference type="SAM" id="SignalP"/>
    </source>
</evidence>
<evidence type="ECO:0000256" key="1">
    <source>
        <dbReference type="SAM" id="Phobius"/>
    </source>
</evidence>
<keyword evidence="4" id="KW-1185">Reference proteome</keyword>